<sequence length="125" mass="14023">MRRRGKSLGWSLLELMVVVAIIGFLTSLLLPNASTQVYQARRAEAIQQLLTLQLAQEHHYLVYGHYADLNLLNTVPVNPHYRFQIADMSATSYTLIAQATTAGDGPCEILSLSHRDEKAPAECWR</sequence>
<accession>A0A1G6BIH1</accession>
<dbReference type="SUPFAM" id="SSF54523">
    <property type="entry name" value="Pili subunits"/>
    <property type="match status" value="1"/>
</dbReference>
<dbReference type="STRING" id="1159017.SAMN02927930_00822"/>
<name>A0A1G6BIH1_9GAMM</name>
<keyword evidence="1" id="KW-0812">Transmembrane</keyword>
<dbReference type="RefSeq" id="WP_092592029.1">
    <property type="nucleotide sequence ID" value="NZ_FMXN01000003.1"/>
</dbReference>
<dbReference type="OrthoDB" id="5296638at2"/>
<dbReference type="GO" id="GO:0043683">
    <property type="term" value="P:type IV pilus assembly"/>
    <property type="evidence" value="ECO:0007669"/>
    <property type="project" value="InterPro"/>
</dbReference>
<organism evidence="2 3">
    <name type="scientific">Pseudidiomarina indica</name>
    <dbReference type="NCBI Taxonomy" id="1159017"/>
    <lineage>
        <taxon>Bacteria</taxon>
        <taxon>Pseudomonadati</taxon>
        <taxon>Pseudomonadota</taxon>
        <taxon>Gammaproteobacteria</taxon>
        <taxon>Alteromonadales</taxon>
        <taxon>Idiomarinaceae</taxon>
        <taxon>Pseudidiomarina</taxon>
    </lineage>
</organism>
<keyword evidence="1" id="KW-0472">Membrane</keyword>
<proteinExistence type="predicted"/>
<feature type="transmembrane region" description="Helical" evidence="1">
    <location>
        <begin position="12"/>
        <end position="30"/>
    </location>
</feature>
<dbReference type="InterPro" id="IPR031982">
    <property type="entry name" value="PilE-like"/>
</dbReference>
<dbReference type="Proteomes" id="UP000199626">
    <property type="component" value="Unassembled WGS sequence"/>
</dbReference>
<evidence type="ECO:0000256" key="1">
    <source>
        <dbReference type="SAM" id="Phobius"/>
    </source>
</evidence>
<dbReference type="AlphaFoldDB" id="A0A1G6BIH1"/>
<dbReference type="InterPro" id="IPR045584">
    <property type="entry name" value="Pilin-like"/>
</dbReference>
<reference evidence="3" key="1">
    <citation type="submission" date="2016-10" db="EMBL/GenBank/DDBJ databases">
        <authorList>
            <person name="Varghese N."/>
            <person name="Submissions S."/>
        </authorList>
    </citation>
    <scope>NUCLEOTIDE SEQUENCE [LARGE SCALE GENOMIC DNA]</scope>
    <source>
        <strain evidence="3">CGMCC 1.10824</strain>
    </source>
</reference>
<dbReference type="Gene3D" id="3.30.700.10">
    <property type="entry name" value="Glycoprotein, Type 4 Pilin"/>
    <property type="match status" value="1"/>
</dbReference>
<dbReference type="Pfam" id="PF16732">
    <property type="entry name" value="ComP_DUS"/>
    <property type="match status" value="1"/>
</dbReference>
<protein>
    <submittedName>
        <fullName evidence="2">Type IV pilus assembly protein PilE</fullName>
    </submittedName>
</protein>
<dbReference type="EMBL" id="FMXN01000003">
    <property type="protein sequence ID" value="SDB20415.1"/>
    <property type="molecule type" value="Genomic_DNA"/>
</dbReference>
<evidence type="ECO:0000313" key="2">
    <source>
        <dbReference type="EMBL" id="SDB20415.1"/>
    </source>
</evidence>
<evidence type="ECO:0000313" key="3">
    <source>
        <dbReference type="Proteomes" id="UP000199626"/>
    </source>
</evidence>
<gene>
    <name evidence="2" type="ORF">SAMN02927930_00822</name>
</gene>
<keyword evidence="1" id="KW-1133">Transmembrane helix</keyword>
<keyword evidence="3" id="KW-1185">Reference proteome</keyword>